<organism evidence="1 2">
    <name type="scientific">Xenopus laevis</name>
    <name type="common">African clawed frog</name>
    <dbReference type="NCBI Taxonomy" id="8355"/>
    <lineage>
        <taxon>Eukaryota</taxon>
        <taxon>Metazoa</taxon>
        <taxon>Chordata</taxon>
        <taxon>Craniata</taxon>
        <taxon>Vertebrata</taxon>
        <taxon>Euteleostomi</taxon>
        <taxon>Amphibia</taxon>
        <taxon>Batrachia</taxon>
        <taxon>Anura</taxon>
        <taxon>Pipoidea</taxon>
        <taxon>Pipidae</taxon>
        <taxon>Xenopodinae</taxon>
        <taxon>Xenopus</taxon>
        <taxon>Xenopus</taxon>
    </lineage>
</organism>
<evidence type="ECO:0000313" key="1">
    <source>
        <dbReference type="EMBL" id="OCT70016.1"/>
    </source>
</evidence>
<protein>
    <submittedName>
        <fullName evidence="1">Uncharacterized protein</fullName>
    </submittedName>
</protein>
<proteinExistence type="predicted"/>
<dbReference type="AlphaFoldDB" id="A0A974CBM1"/>
<name>A0A974CBM1_XENLA</name>
<accession>A0A974CBM1</accession>
<sequence>MGKHAVAVRGDCRSEDEVIMRQATKCPRTISIMKNVCVQEVTIADYFYLPSAQIISTAARTPTPTMPCQTIVWPRIHSNSYFFLPVRLVGPSPDVSQVTKLCTGLERAREAFSRCDPDLAPTAPCPSSVPHWRDASKQWACPTMLPMGRRQGVVGKALKSGTAVSCSDNEKCRCCASQGKRQKGPGEKVSSYF</sequence>
<evidence type="ECO:0000313" key="2">
    <source>
        <dbReference type="Proteomes" id="UP000694892"/>
    </source>
</evidence>
<reference evidence="2" key="1">
    <citation type="journal article" date="2016" name="Nature">
        <title>Genome evolution in the allotetraploid frog Xenopus laevis.</title>
        <authorList>
            <person name="Session A.M."/>
            <person name="Uno Y."/>
            <person name="Kwon T."/>
            <person name="Chapman J.A."/>
            <person name="Toyoda A."/>
            <person name="Takahashi S."/>
            <person name="Fukui A."/>
            <person name="Hikosaka A."/>
            <person name="Suzuki A."/>
            <person name="Kondo M."/>
            <person name="van Heeringen S.J."/>
            <person name="Quigley I."/>
            <person name="Heinz S."/>
            <person name="Ogino H."/>
            <person name="Ochi H."/>
            <person name="Hellsten U."/>
            <person name="Lyons J.B."/>
            <person name="Simakov O."/>
            <person name="Putnam N."/>
            <person name="Stites J."/>
            <person name="Kuroki Y."/>
            <person name="Tanaka T."/>
            <person name="Michiue T."/>
            <person name="Watanabe M."/>
            <person name="Bogdanovic O."/>
            <person name="Lister R."/>
            <person name="Georgiou G."/>
            <person name="Paranjpe S.S."/>
            <person name="van Kruijsbergen I."/>
            <person name="Shu S."/>
            <person name="Carlson J."/>
            <person name="Kinoshita T."/>
            <person name="Ohta Y."/>
            <person name="Mawaribuchi S."/>
            <person name="Jenkins J."/>
            <person name="Grimwood J."/>
            <person name="Schmutz J."/>
            <person name="Mitros T."/>
            <person name="Mozaffari S.V."/>
            <person name="Suzuki Y."/>
            <person name="Haramoto Y."/>
            <person name="Yamamoto T.S."/>
            <person name="Takagi C."/>
            <person name="Heald R."/>
            <person name="Miller K."/>
            <person name="Haudenschild C."/>
            <person name="Kitzman J."/>
            <person name="Nakayama T."/>
            <person name="Izutsu Y."/>
            <person name="Robert J."/>
            <person name="Fortriede J."/>
            <person name="Burns K."/>
            <person name="Lotay V."/>
            <person name="Karimi K."/>
            <person name="Yasuoka Y."/>
            <person name="Dichmann D.S."/>
            <person name="Flajnik M.F."/>
            <person name="Houston D.W."/>
            <person name="Shendure J."/>
            <person name="DuPasquier L."/>
            <person name="Vize P.D."/>
            <person name="Zorn A.M."/>
            <person name="Ito M."/>
            <person name="Marcotte E.M."/>
            <person name="Wallingford J.B."/>
            <person name="Ito Y."/>
            <person name="Asashima M."/>
            <person name="Ueno N."/>
            <person name="Matsuda Y."/>
            <person name="Veenstra G.J."/>
            <person name="Fujiyama A."/>
            <person name="Harland R.M."/>
            <person name="Taira M."/>
            <person name="Rokhsar D.S."/>
        </authorList>
    </citation>
    <scope>NUCLEOTIDE SEQUENCE [LARGE SCALE GENOMIC DNA]</scope>
    <source>
        <strain evidence="2">J</strain>
    </source>
</reference>
<gene>
    <name evidence="1" type="ORF">XELAEV_18036942mg</name>
</gene>
<dbReference type="EMBL" id="CM004479">
    <property type="protein sequence ID" value="OCT70016.1"/>
    <property type="molecule type" value="Genomic_DNA"/>
</dbReference>
<dbReference type="Proteomes" id="UP000694892">
    <property type="component" value="Chromosome 7S"/>
</dbReference>